<dbReference type="AlphaFoldDB" id="A0ABD6YZS0"/>
<dbReference type="EMBL" id="CP046123">
    <property type="protein sequence ID" value="QGN29582.1"/>
    <property type="molecule type" value="Genomic_DNA"/>
</dbReference>
<dbReference type="Proteomes" id="UP000422837">
    <property type="component" value="Chromosome"/>
</dbReference>
<name>A0ABD6YZS0_ENTCA</name>
<dbReference type="RefSeq" id="WP_154694488.1">
    <property type="nucleotide sequence ID" value="NZ_CP046123.1"/>
</dbReference>
<gene>
    <name evidence="1" type="ORF">GFU50_08690</name>
</gene>
<accession>A0ABD6YZS0</accession>
<protein>
    <submittedName>
        <fullName evidence="1">Uncharacterized protein</fullName>
    </submittedName>
</protein>
<organism evidence="1 2">
    <name type="scientific">Enterococcus casseliflavus</name>
    <name type="common">Enterococcus flavescens</name>
    <dbReference type="NCBI Taxonomy" id="37734"/>
    <lineage>
        <taxon>Bacteria</taxon>
        <taxon>Bacillati</taxon>
        <taxon>Bacillota</taxon>
        <taxon>Bacilli</taxon>
        <taxon>Lactobacillales</taxon>
        <taxon>Enterococcaceae</taxon>
        <taxon>Enterococcus</taxon>
    </lineage>
</organism>
<sequence length="48" mass="5539">MTELKINSCLHPLNICEYVLCLVNNAFGQFIIFGLILNYPERKTNHSL</sequence>
<evidence type="ECO:0000313" key="1">
    <source>
        <dbReference type="EMBL" id="QGN29582.1"/>
    </source>
</evidence>
<evidence type="ECO:0000313" key="2">
    <source>
        <dbReference type="Proteomes" id="UP000422837"/>
    </source>
</evidence>
<reference evidence="1 2" key="1">
    <citation type="submission" date="2019-11" db="EMBL/GenBank/DDBJ databases">
        <title>Detection and genome characteristic of a blood enterococcus casselifavus isolate from Zhengzhou,china.</title>
        <authorList>
            <person name="Wen P."/>
        </authorList>
    </citation>
    <scope>NUCLEOTIDE SEQUENCE [LARGE SCALE GENOMIC DNA]</scope>
    <source>
        <strain evidence="1 2">EC291</strain>
    </source>
</reference>
<proteinExistence type="predicted"/>